<sequence length="85" mass="9248">MREMFSDMPFMYGMVAVVVGVAVSFVSVVVVGRDQEFSCTSSEDDVESFSSSEEVSTGIMGEIVAYRDEPLANSDESDSNGQEEE</sequence>
<evidence type="ECO:0008006" key="4">
    <source>
        <dbReference type="Google" id="ProtNLM"/>
    </source>
</evidence>
<feature type="transmembrane region" description="Helical" evidence="1">
    <location>
        <begin position="12"/>
        <end position="32"/>
    </location>
</feature>
<keyword evidence="1" id="KW-1133">Transmembrane helix</keyword>
<gene>
    <name evidence="2" type="ORF">AWC38_SpisGene8228</name>
</gene>
<keyword evidence="1" id="KW-0472">Membrane</keyword>
<evidence type="ECO:0000313" key="2">
    <source>
        <dbReference type="EMBL" id="PFX27079.1"/>
    </source>
</evidence>
<reference evidence="3" key="1">
    <citation type="journal article" date="2017" name="bioRxiv">
        <title>Comparative analysis of the genomes of Stylophora pistillata and Acropora digitifera provides evidence for extensive differences between species of corals.</title>
        <authorList>
            <person name="Voolstra C.R."/>
            <person name="Li Y."/>
            <person name="Liew Y.J."/>
            <person name="Baumgarten S."/>
            <person name="Zoccola D."/>
            <person name="Flot J.-F."/>
            <person name="Tambutte S."/>
            <person name="Allemand D."/>
            <person name="Aranda M."/>
        </authorList>
    </citation>
    <scope>NUCLEOTIDE SEQUENCE [LARGE SCALE GENOMIC DNA]</scope>
</reference>
<evidence type="ECO:0000256" key="1">
    <source>
        <dbReference type="SAM" id="Phobius"/>
    </source>
</evidence>
<dbReference type="Proteomes" id="UP000225706">
    <property type="component" value="Unassembled WGS sequence"/>
</dbReference>
<accession>A0A2B4SDA2</accession>
<dbReference type="EMBL" id="LSMT01000111">
    <property type="protein sequence ID" value="PFX27079.1"/>
    <property type="molecule type" value="Genomic_DNA"/>
</dbReference>
<dbReference type="AlphaFoldDB" id="A0A2B4SDA2"/>
<comment type="caution">
    <text evidence="2">The sequence shown here is derived from an EMBL/GenBank/DDBJ whole genome shotgun (WGS) entry which is preliminary data.</text>
</comment>
<proteinExistence type="predicted"/>
<protein>
    <recommendedName>
        <fullName evidence="4">Transmembrane protein</fullName>
    </recommendedName>
</protein>
<organism evidence="2 3">
    <name type="scientific">Stylophora pistillata</name>
    <name type="common">Smooth cauliflower coral</name>
    <dbReference type="NCBI Taxonomy" id="50429"/>
    <lineage>
        <taxon>Eukaryota</taxon>
        <taxon>Metazoa</taxon>
        <taxon>Cnidaria</taxon>
        <taxon>Anthozoa</taxon>
        <taxon>Hexacorallia</taxon>
        <taxon>Scleractinia</taxon>
        <taxon>Astrocoeniina</taxon>
        <taxon>Pocilloporidae</taxon>
        <taxon>Stylophora</taxon>
    </lineage>
</organism>
<keyword evidence="3" id="KW-1185">Reference proteome</keyword>
<evidence type="ECO:0000313" key="3">
    <source>
        <dbReference type="Proteomes" id="UP000225706"/>
    </source>
</evidence>
<name>A0A2B4SDA2_STYPI</name>
<keyword evidence="1" id="KW-0812">Transmembrane</keyword>